<dbReference type="GO" id="GO:0005524">
    <property type="term" value="F:ATP binding"/>
    <property type="evidence" value="ECO:0007669"/>
    <property type="project" value="UniProtKB-UniRule"/>
</dbReference>
<dbReference type="GO" id="GO:0003724">
    <property type="term" value="F:RNA helicase activity"/>
    <property type="evidence" value="ECO:0007669"/>
    <property type="project" value="UniProtKB-EC"/>
</dbReference>
<dbReference type="Proteomes" id="UP000027195">
    <property type="component" value="Unassembled WGS sequence"/>
</dbReference>
<dbReference type="Pfam" id="PF00271">
    <property type="entry name" value="Helicase_C"/>
    <property type="match status" value="1"/>
</dbReference>
<keyword evidence="5 6" id="KW-0694">RNA-binding</keyword>
<keyword evidence="3 6" id="KW-0347">Helicase</keyword>
<sequence length="827" mass="90709">MKASFRFATRRRLTVLAPSSNPALRAAVAANYVRTALQLSHSVRLGSTSAAIAHDLPPRTSSHATSFTSTSEPAAPEFFADVEPVEENTKLPFSAIKGTISHDTYKAITVKPFNHTHMSPVQAAVLPLIPDLVRHVQPVPAGESQASPQDLLVKAKTGTGKTLAFLVPAIEARIEAIKAHVKQSGATGAAANIAARQFARNNVGTVIISPTRELATQIAVEASKLVAHQPGFEVKLFVGGENKGRQINAWRNGSLDIIVATPGRLRDVLQSEPTIARMMGTTKTYILDEADNLLDMGFRDDLDAIVEYLPKKDQRQTFLFSATVSKPIQQVARAMLDPDHKFINTVSEDETDVHPHIPQFHTVLPSPKDQLPHLLRLLAQDQLANPGKSKTIVFLPTTKMTELFANILRFAAKKVLPAGKDTMIYEIHSKKQQSSRTHTSNNFRRDQSGAAILLTSDVSARGVDYPGVTRVVQIGIPGSAEQYTHRVGRTGRAGTSGRGDLVLLPWEIGFLSWQLGEVPLKPMTIKEVEQDLEDLVAKHDADPQAFFPAVQPPPRRGSRDRRDFAPAGPRPFEAPVAARVAEIDSQIEMTMSAVDPVPINETFASLLGYYVSKSPELRVQKGVVVEGCKTWAVEGMRMARAPYVSEQFLARLGMKDGRTKHFGKAIRDDRRQTGSGYGSRDASWVKRGRTRRDDDGAVGSAYGGGERLSPNDPSGSPEEYRTPRYGAREYSQTRTRSYGSDGGEGDERRAPRRAYGDRDRPRDPEGRNGGSYGAPRRSFGDREGGARERRPYQARDASGERHAWQDRSEGGGEKRSYGRSRASEDLD</sequence>
<dbReference type="InterPro" id="IPR001650">
    <property type="entry name" value="Helicase_C-like"/>
</dbReference>
<dbReference type="PANTHER" id="PTHR24031">
    <property type="entry name" value="RNA HELICASE"/>
    <property type="match status" value="1"/>
</dbReference>
<dbReference type="HOGENOM" id="CLU_003041_26_6_1"/>
<dbReference type="EMBL" id="KL198078">
    <property type="protein sequence ID" value="KDQ09421.1"/>
    <property type="molecule type" value="Genomic_DNA"/>
</dbReference>
<evidence type="ECO:0000313" key="10">
    <source>
        <dbReference type="EMBL" id="KDQ09421.1"/>
    </source>
</evidence>
<keyword evidence="11" id="KW-1185">Reference proteome</keyword>
<evidence type="ECO:0000256" key="2">
    <source>
        <dbReference type="ARBA" id="ARBA00022801"/>
    </source>
</evidence>
<dbReference type="PROSITE" id="PS51192">
    <property type="entry name" value="HELICASE_ATP_BIND_1"/>
    <property type="match status" value="1"/>
</dbReference>
<feature type="region of interest" description="Disordered" evidence="7">
    <location>
        <begin position="546"/>
        <end position="570"/>
    </location>
</feature>
<dbReference type="PROSITE" id="PS51194">
    <property type="entry name" value="HELICASE_CTER"/>
    <property type="match status" value="1"/>
</dbReference>
<keyword evidence="4 6" id="KW-0067">ATP-binding</keyword>
<dbReference type="GO" id="GO:0003723">
    <property type="term" value="F:RNA binding"/>
    <property type="evidence" value="ECO:0007669"/>
    <property type="project" value="UniProtKB-UniRule"/>
</dbReference>
<dbReference type="SMART" id="SM00490">
    <property type="entry name" value="HELICc"/>
    <property type="match status" value="1"/>
</dbReference>
<dbReference type="PROSITE" id="PS00039">
    <property type="entry name" value="DEAD_ATP_HELICASE"/>
    <property type="match status" value="1"/>
</dbReference>
<evidence type="ECO:0000256" key="1">
    <source>
        <dbReference type="ARBA" id="ARBA00022741"/>
    </source>
</evidence>
<comment type="similarity">
    <text evidence="6">Belongs to the DEAD box helicase family.</text>
</comment>
<evidence type="ECO:0000256" key="6">
    <source>
        <dbReference type="RuleBase" id="RU365068"/>
    </source>
</evidence>
<accession>A0A067MCX0</accession>
<gene>
    <name evidence="10" type="ORF">BOTBODRAFT_191057</name>
</gene>
<dbReference type="STRING" id="930990.A0A067MCX0"/>
<dbReference type="FunCoup" id="A0A067MCX0">
    <property type="interactions" value="214"/>
</dbReference>
<dbReference type="GO" id="GO:0016787">
    <property type="term" value="F:hydrolase activity"/>
    <property type="evidence" value="ECO:0007669"/>
    <property type="project" value="UniProtKB-KW"/>
</dbReference>
<dbReference type="EC" id="3.6.4.13" evidence="6"/>
<dbReference type="Gene3D" id="3.40.50.300">
    <property type="entry name" value="P-loop containing nucleotide triphosphate hydrolases"/>
    <property type="match status" value="2"/>
</dbReference>
<dbReference type="InParanoid" id="A0A067MCX0"/>
<evidence type="ECO:0000259" key="9">
    <source>
        <dbReference type="PROSITE" id="PS51194"/>
    </source>
</evidence>
<reference evidence="11" key="1">
    <citation type="journal article" date="2014" name="Proc. Natl. Acad. Sci. U.S.A.">
        <title>Extensive sampling of basidiomycete genomes demonstrates inadequacy of the white-rot/brown-rot paradigm for wood decay fungi.</title>
        <authorList>
            <person name="Riley R."/>
            <person name="Salamov A.A."/>
            <person name="Brown D.W."/>
            <person name="Nagy L.G."/>
            <person name="Floudas D."/>
            <person name="Held B.W."/>
            <person name="Levasseur A."/>
            <person name="Lombard V."/>
            <person name="Morin E."/>
            <person name="Otillar R."/>
            <person name="Lindquist E.A."/>
            <person name="Sun H."/>
            <person name="LaButti K.M."/>
            <person name="Schmutz J."/>
            <person name="Jabbour D."/>
            <person name="Luo H."/>
            <person name="Baker S.E."/>
            <person name="Pisabarro A.G."/>
            <person name="Walton J.D."/>
            <person name="Blanchette R.A."/>
            <person name="Henrissat B."/>
            <person name="Martin F."/>
            <person name="Cullen D."/>
            <person name="Hibbett D.S."/>
            <person name="Grigoriev I.V."/>
        </authorList>
    </citation>
    <scope>NUCLEOTIDE SEQUENCE [LARGE SCALE GENOMIC DNA]</scope>
    <source>
        <strain evidence="11">FD-172 SS1</strain>
    </source>
</reference>
<dbReference type="InterPro" id="IPR000629">
    <property type="entry name" value="RNA-helicase_DEAD-box_CS"/>
</dbReference>
<dbReference type="InterPro" id="IPR027417">
    <property type="entry name" value="P-loop_NTPase"/>
</dbReference>
<comment type="catalytic activity">
    <reaction evidence="6">
        <text>ATP + H2O = ADP + phosphate + H(+)</text>
        <dbReference type="Rhea" id="RHEA:13065"/>
        <dbReference type="ChEBI" id="CHEBI:15377"/>
        <dbReference type="ChEBI" id="CHEBI:15378"/>
        <dbReference type="ChEBI" id="CHEBI:30616"/>
        <dbReference type="ChEBI" id="CHEBI:43474"/>
        <dbReference type="ChEBI" id="CHEBI:456216"/>
        <dbReference type="EC" id="3.6.4.13"/>
    </reaction>
</comment>
<feature type="domain" description="Helicase ATP-binding" evidence="8">
    <location>
        <begin position="142"/>
        <end position="342"/>
    </location>
</feature>
<evidence type="ECO:0000256" key="4">
    <source>
        <dbReference type="ARBA" id="ARBA00022840"/>
    </source>
</evidence>
<dbReference type="InterPro" id="IPR014001">
    <property type="entry name" value="Helicase_ATP-bd"/>
</dbReference>
<proteinExistence type="inferred from homology"/>
<dbReference type="SUPFAM" id="SSF52540">
    <property type="entry name" value="P-loop containing nucleoside triphosphate hydrolases"/>
    <property type="match status" value="1"/>
</dbReference>
<evidence type="ECO:0000256" key="3">
    <source>
        <dbReference type="ARBA" id="ARBA00022806"/>
    </source>
</evidence>
<dbReference type="InterPro" id="IPR011545">
    <property type="entry name" value="DEAD/DEAH_box_helicase_dom"/>
</dbReference>
<organism evidence="10 11">
    <name type="scientific">Botryobasidium botryosum (strain FD-172 SS1)</name>
    <dbReference type="NCBI Taxonomy" id="930990"/>
    <lineage>
        <taxon>Eukaryota</taxon>
        <taxon>Fungi</taxon>
        <taxon>Dikarya</taxon>
        <taxon>Basidiomycota</taxon>
        <taxon>Agaricomycotina</taxon>
        <taxon>Agaricomycetes</taxon>
        <taxon>Cantharellales</taxon>
        <taxon>Botryobasidiaceae</taxon>
        <taxon>Botryobasidium</taxon>
    </lineage>
</organism>
<dbReference type="Pfam" id="PF00270">
    <property type="entry name" value="DEAD"/>
    <property type="match status" value="1"/>
</dbReference>
<comment type="domain">
    <text evidence="6">The Q motif is unique to and characteristic of the DEAD box family of RNA helicases and controls ATP binding and hydrolysis.</text>
</comment>
<dbReference type="SMART" id="SM00487">
    <property type="entry name" value="DEXDc"/>
    <property type="match status" value="1"/>
</dbReference>
<dbReference type="AlphaFoldDB" id="A0A067MCX0"/>
<feature type="domain" description="Helicase C-terminal" evidence="9">
    <location>
        <begin position="370"/>
        <end position="536"/>
    </location>
</feature>
<evidence type="ECO:0000256" key="7">
    <source>
        <dbReference type="SAM" id="MobiDB-lite"/>
    </source>
</evidence>
<protein>
    <recommendedName>
        <fullName evidence="6">ATP-dependent RNA helicase</fullName>
        <ecNumber evidence="6">3.6.4.13</ecNumber>
    </recommendedName>
</protein>
<dbReference type="CDD" id="cd18787">
    <property type="entry name" value="SF2_C_DEAD"/>
    <property type="match status" value="1"/>
</dbReference>
<keyword evidence="1 6" id="KW-0547">Nucleotide-binding</keyword>
<comment type="function">
    <text evidence="6">RNA helicase.</text>
</comment>
<evidence type="ECO:0000256" key="5">
    <source>
        <dbReference type="ARBA" id="ARBA00022884"/>
    </source>
</evidence>
<feature type="compositionally biased region" description="Basic and acidic residues" evidence="7">
    <location>
        <begin position="745"/>
        <end position="766"/>
    </location>
</feature>
<evidence type="ECO:0000259" key="8">
    <source>
        <dbReference type="PROSITE" id="PS51192"/>
    </source>
</evidence>
<evidence type="ECO:0000313" key="11">
    <source>
        <dbReference type="Proteomes" id="UP000027195"/>
    </source>
</evidence>
<keyword evidence="2 6" id="KW-0378">Hydrolase</keyword>
<dbReference type="OrthoDB" id="193716at2759"/>
<feature type="compositionally biased region" description="Basic and acidic residues" evidence="7">
    <location>
        <begin position="778"/>
        <end position="827"/>
    </location>
</feature>
<feature type="region of interest" description="Disordered" evidence="7">
    <location>
        <begin position="663"/>
        <end position="827"/>
    </location>
</feature>
<name>A0A067MCX0_BOTB1</name>
<feature type="compositionally biased region" description="Basic and acidic residues" evidence="7">
    <location>
        <begin position="663"/>
        <end position="672"/>
    </location>
</feature>